<keyword evidence="2" id="KW-1185">Reference proteome</keyword>
<organism evidence="1 2">
    <name type="scientific">Modicisalibacter zincidurans</name>
    <dbReference type="NCBI Taxonomy" id="1178777"/>
    <lineage>
        <taxon>Bacteria</taxon>
        <taxon>Pseudomonadati</taxon>
        <taxon>Pseudomonadota</taxon>
        <taxon>Gammaproteobacteria</taxon>
        <taxon>Oceanospirillales</taxon>
        <taxon>Halomonadaceae</taxon>
        <taxon>Modicisalibacter</taxon>
    </lineage>
</organism>
<dbReference type="Proteomes" id="UP001500074">
    <property type="component" value="Unassembled WGS sequence"/>
</dbReference>
<sequence>MIGVGHGDDHHRAAAAALEALEGPLGAVGKAQFEAFDGEQATARDLLAAEDLGFVERYWRHGGRIRTMKLIVFVSFTTAPEPLANA</sequence>
<dbReference type="EMBL" id="BAABKI010000018">
    <property type="protein sequence ID" value="GAA5174709.1"/>
    <property type="molecule type" value="Genomic_DNA"/>
</dbReference>
<comment type="caution">
    <text evidence="1">The sequence shown here is derived from an EMBL/GenBank/DDBJ whole genome shotgun (WGS) entry which is preliminary data.</text>
</comment>
<proteinExistence type="predicted"/>
<name>A0ABP9RCT5_9GAMM</name>
<evidence type="ECO:0000313" key="2">
    <source>
        <dbReference type="Proteomes" id="UP001500074"/>
    </source>
</evidence>
<accession>A0ABP9RCT5</accession>
<reference evidence="2" key="1">
    <citation type="journal article" date="2019" name="Int. J. Syst. Evol. Microbiol.">
        <title>The Global Catalogue of Microorganisms (GCM) 10K type strain sequencing project: providing services to taxonomists for standard genome sequencing and annotation.</title>
        <authorList>
            <consortium name="The Broad Institute Genomics Platform"/>
            <consortium name="The Broad Institute Genome Sequencing Center for Infectious Disease"/>
            <person name="Wu L."/>
            <person name="Ma J."/>
        </authorList>
    </citation>
    <scope>NUCLEOTIDE SEQUENCE [LARGE SCALE GENOMIC DNA]</scope>
    <source>
        <strain evidence="2">JCM 18472</strain>
    </source>
</reference>
<protein>
    <submittedName>
        <fullName evidence="1">Uncharacterized protein</fullName>
    </submittedName>
</protein>
<evidence type="ECO:0000313" key="1">
    <source>
        <dbReference type="EMBL" id="GAA5174709.1"/>
    </source>
</evidence>
<gene>
    <name evidence="1" type="ORF">GCM10023342_16320</name>
</gene>